<reference evidence="1 2" key="1">
    <citation type="journal article" date="2020" name="ISME J.">
        <title>Comparative genomics reveals insights into cyanobacterial evolution and habitat adaptation.</title>
        <authorList>
            <person name="Chen M.Y."/>
            <person name="Teng W.K."/>
            <person name="Zhao L."/>
            <person name="Hu C.X."/>
            <person name="Zhou Y.K."/>
            <person name="Han B.P."/>
            <person name="Song L.R."/>
            <person name="Shu W.S."/>
        </authorList>
    </citation>
    <scope>NUCLEOTIDE SEQUENCE [LARGE SCALE GENOMIC DNA]</scope>
    <source>
        <strain evidence="1 2">FACHB-1050</strain>
    </source>
</reference>
<comment type="caution">
    <text evidence="1">The sequence shown here is derived from an EMBL/GenBank/DDBJ whole genome shotgun (WGS) entry which is preliminary data.</text>
</comment>
<dbReference type="Proteomes" id="UP000618445">
    <property type="component" value="Unassembled WGS sequence"/>
</dbReference>
<dbReference type="EMBL" id="JACJQY010000052">
    <property type="protein sequence ID" value="MBD2319454.1"/>
    <property type="molecule type" value="Genomic_DNA"/>
</dbReference>
<keyword evidence="2" id="KW-1185">Reference proteome</keyword>
<gene>
    <name evidence="1" type="ORF">H6G05_21770</name>
</gene>
<proteinExistence type="predicted"/>
<evidence type="ECO:0000313" key="1">
    <source>
        <dbReference type="EMBL" id="MBD2319454.1"/>
    </source>
</evidence>
<accession>A0ABR8CIM1</accession>
<dbReference type="RefSeq" id="WP_190581478.1">
    <property type="nucleotide sequence ID" value="NZ_CAWPQU010000048.1"/>
</dbReference>
<evidence type="ECO:0000313" key="2">
    <source>
        <dbReference type="Proteomes" id="UP000618445"/>
    </source>
</evidence>
<name>A0ABR8CIM1_9CYAN</name>
<protein>
    <submittedName>
        <fullName evidence="1">Uncharacterized protein</fullName>
    </submittedName>
</protein>
<sequence>MLTNIKNKVDKATAFTKSLTSLVKALTELGIALTELGIALIPTIGLFTGTVHIDEIYPKLREVKEIIDIISNKQQIDDKDKINVQKQLKQSPDFK</sequence>
<organism evidence="1 2">
    <name type="scientific">Phormidium tenue FACHB-1050</name>
    <dbReference type="NCBI Taxonomy" id="2692857"/>
    <lineage>
        <taxon>Bacteria</taxon>
        <taxon>Bacillati</taxon>
        <taxon>Cyanobacteriota</taxon>
        <taxon>Cyanophyceae</taxon>
        <taxon>Oscillatoriophycideae</taxon>
        <taxon>Oscillatoriales</taxon>
        <taxon>Oscillatoriaceae</taxon>
        <taxon>Phormidium</taxon>
    </lineage>
</organism>